<dbReference type="SMART" id="SM00028">
    <property type="entry name" value="TPR"/>
    <property type="match status" value="4"/>
</dbReference>
<evidence type="ECO:0000259" key="1">
    <source>
        <dbReference type="PROSITE" id="PS50943"/>
    </source>
</evidence>
<sequence length="458" mass="53701">MSGNFLTCNRLNLTYMLILVCFIWFDWCDSLEKGGSKIDHFTLGQRIKYVRSMKKVRQSELAKGICSVSYLSKVENDNIVPSEDVEHALLKRLGIFHEDKSLDQVLSNRLDRWFSTINNKEREAFTREYELIKQQLSVTTNELILIKFKVYSVRYFMELKEYNEVHSILEDLRQSKFIMDYPTLYYYEKYQGAFNYKFKKFQQSSGHYEAARKYCEFIDITPKEKASLHYSLGLVNGKLNKNQQSIEYTKKSLSIYQSLYEFENCVHAHILLGILYKRSSQHTEAIEEYLKAGELSRVGGFTTVLHTIEHNLGTLYSHLNKSKLAIQHFNSSLQNECTCEDRLNTHISLSKEYFKSGKKDEAKKTLAEMAKALPELDGISELTLKEYELLTKIYSEDIDSLDKRLIKELLPLFEEANQLRSIAEYLSFIADYLYENGKYKKSSRYYALSYKYLNKSIT</sequence>
<dbReference type="SMART" id="SM00530">
    <property type="entry name" value="HTH_XRE"/>
    <property type="match status" value="1"/>
</dbReference>
<dbReference type="InterPro" id="IPR019734">
    <property type="entry name" value="TPR_rpt"/>
</dbReference>
<gene>
    <name evidence="2" type="ORF">GA0061094_3314</name>
</gene>
<dbReference type="SUPFAM" id="SSF48452">
    <property type="entry name" value="TPR-like"/>
    <property type="match status" value="1"/>
</dbReference>
<dbReference type="EMBL" id="FMAU01000004">
    <property type="protein sequence ID" value="SCC23468.1"/>
    <property type="molecule type" value="Genomic_DNA"/>
</dbReference>
<dbReference type="Gene3D" id="1.25.40.10">
    <property type="entry name" value="Tetratricopeptide repeat domain"/>
    <property type="match status" value="1"/>
</dbReference>
<organism evidence="2 3">
    <name type="scientific">[Bacillus] enclensis</name>
    <dbReference type="NCBI Taxonomy" id="1402860"/>
    <lineage>
        <taxon>Bacteria</taxon>
        <taxon>Bacillati</taxon>
        <taxon>Bacillota</taxon>
        <taxon>Bacilli</taxon>
        <taxon>Bacillales</taxon>
        <taxon>Bacillaceae</taxon>
        <taxon>Rossellomorea</taxon>
    </lineage>
</organism>
<dbReference type="Gene3D" id="1.10.260.40">
    <property type="entry name" value="lambda repressor-like DNA-binding domains"/>
    <property type="match status" value="1"/>
</dbReference>
<dbReference type="CDD" id="cd00093">
    <property type="entry name" value="HTH_XRE"/>
    <property type="match status" value="1"/>
</dbReference>
<dbReference type="AlphaFoldDB" id="A0A1C4CWU0"/>
<dbReference type="Proteomes" id="UP000181997">
    <property type="component" value="Unassembled WGS sequence"/>
</dbReference>
<dbReference type="InterPro" id="IPR010982">
    <property type="entry name" value="Lambda_DNA-bd_dom_sf"/>
</dbReference>
<protein>
    <recommendedName>
        <fullName evidence="1">HTH cro/C1-type domain-containing protein</fullName>
    </recommendedName>
</protein>
<dbReference type="PROSITE" id="PS50943">
    <property type="entry name" value="HTH_CROC1"/>
    <property type="match status" value="1"/>
</dbReference>
<name>A0A1C4CWU0_9BACI</name>
<feature type="domain" description="HTH cro/C1-type" evidence="1">
    <location>
        <begin position="47"/>
        <end position="101"/>
    </location>
</feature>
<accession>A0A1C4CWU0</accession>
<evidence type="ECO:0000313" key="3">
    <source>
        <dbReference type="Proteomes" id="UP000181997"/>
    </source>
</evidence>
<evidence type="ECO:0000313" key="2">
    <source>
        <dbReference type="EMBL" id="SCC23468.1"/>
    </source>
</evidence>
<dbReference type="GO" id="GO:0003677">
    <property type="term" value="F:DNA binding"/>
    <property type="evidence" value="ECO:0007669"/>
    <property type="project" value="InterPro"/>
</dbReference>
<proteinExistence type="predicted"/>
<dbReference type="InterPro" id="IPR011990">
    <property type="entry name" value="TPR-like_helical_dom_sf"/>
</dbReference>
<dbReference type="InterPro" id="IPR001387">
    <property type="entry name" value="Cro/C1-type_HTH"/>
</dbReference>
<dbReference type="SUPFAM" id="SSF47413">
    <property type="entry name" value="lambda repressor-like DNA-binding domains"/>
    <property type="match status" value="1"/>
</dbReference>
<keyword evidence="3" id="KW-1185">Reference proteome</keyword>
<reference evidence="3" key="1">
    <citation type="submission" date="2016-08" db="EMBL/GenBank/DDBJ databases">
        <authorList>
            <person name="Varghese N."/>
            <person name="Submissions Spin"/>
        </authorList>
    </citation>
    <scope>NUCLEOTIDE SEQUENCE [LARGE SCALE GENOMIC DNA]</scope>
    <source>
        <strain evidence="3">SGD-1123</strain>
    </source>
</reference>